<proteinExistence type="inferred from homology"/>
<accession>A0A0H2R1W5</accession>
<keyword evidence="4" id="KW-0805">Transcription regulation</keyword>
<evidence type="ECO:0000256" key="4">
    <source>
        <dbReference type="ARBA" id="ARBA00023015"/>
    </source>
</evidence>
<dbReference type="Pfam" id="PF08567">
    <property type="entry name" value="PH_TFIIH"/>
    <property type="match status" value="1"/>
</dbReference>
<dbReference type="InParanoid" id="A0A0H2R1W5"/>
<organism evidence="9 10">
    <name type="scientific">Schizopora paradoxa</name>
    <dbReference type="NCBI Taxonomy" id="27342"/>
    <lineage>
        <taxon>Eukaryota</taxon>
        <taxon>Fungi</taxon>
        <taxon>Dikarya</taxon>
        <taxon>Basidiomycota</taxon>
        <taxon>Agaricomycotina</taxon>
        <taxon>Agaricomycetes</taxon>
        <taxon>Hymenochaetales</taxon>
        <taxon>Schizoporaceae</taxon>
        <taxon>Schizopora</taxon>
    </lineage>
</organism>
<dbReference type="InterPro" id="IPR013876">
    <property type="entry name" value="TFIIH_BTF_p62_N"/>
</dbReference>
<feature type="region of interest" description="Disordered" evidence="7">
    <location>
        <begin position="197"/>
        <end position="216"/>
    </location>
</feature>
<dbReference type="GO" id="GO:0006351">
    <property type="term" value="P:DNA-templated transcription"/>
    <property type="evidence" value="ECO:0007669"/>
    <property type="project" value="InterPro"/>
</dbReference>
<evidence type="ECO:0000256" key="2">
    <source>
        <dbReference type="ARBA" id="ARBA00009448"/>
    </source>
</evidence>
<dbReference type="Gene3D" id="6.10.140.1200">
    <property type="match status" value="1"/>
</dbReference>
<keyword evidence="5" id="KW-0804">Transcription</keyword>
<dbReference type="PROSITE" id="PS50858">
    <property type="entry name" value="BSD"/>
    <property type="match status" value="1"/>
</dbReference>
<evidence type="ECO:0000313" key="9">
    <source>
        <dbReference type="EMBL" id="KLO05745.1"/>
    </source>
</evidence>
<evidence type="ECO:0000256" key="1">
    <source>
        <dbReference type="ARBA" id="ARBA00004123"/>
    </source>
</evidence>
<keyword evidence="6" id="KW-0539">Nucleus</keyword>
<feature type="domain" description="BSD" evidence="8">
    <location>
        <begin position="228"/>
        <end position="269"/>
    </location>
</feature>
<dbReference type="Gene3D" id="2.30.29.30">
    <property type="entry name" value="Pleckstrin-homology domain (PH domain)/Phosphotyrosine-binding domain (PTB)"/>
    <property type="match status" value="1"/>
</dbReference>
<dbReference type="InterPro" id="IPR035925">
    <property type="entry name" value="BSD_dom_sf"/>
</dbReference>
<dbReference type="InterPro" id="IPR027079">
    <property type="entry name" value="Tfb1/GTF2H1"/>
</dbReference>
<dbReference type="SMART" id="SM00751">
    <property type="entry name" value="BSD"/>
    <property type="match status" value="1"/>
</dbReference>
<dbReference type="Pfam" id="PF03909">
    <property type="entry name" value="BSD"/>
    <property type="match status" value="1"/>
</dbReference>
<sequence>MPSTTSNLCQAKASYKKIPGLLELTKSHLNWTATGKQKADLRIPTSQAASLFCSKEGSPQVKLKLALVGNDAGHTFMFTSPQASAEREVFKTELTMMISENRSNSSAQQQKVQQQHDGAANGTPRSFPAVSRATSVSSGRASSLGPSGAPDDLQLRRKVLVKNADLAKLHRELVLSGQITEAEFWEGRESLLVAEASQENQKRGRPGKLVDPRPQEVNGDTKIVITPQLVHDIFEEYPVVAKAYSENVPKPMKEGEFWTRYFKSRLFDSHRASIRQSAAQHTINVDPIFDKYVEKDDDELEPRRQRDEEVDIFVDLVTSQEDHVETGNKRDLTMQAGRQRGALPLIRKFNEHSERLLNAAEGGFPSKKRRIDDGQSLYDIIDLDDLRDGDSSNGIVLEMKDRDRYYDGRTGDQSSSEDKPVFRTVLPEVRGQLNGWSKALGSLKIDRKAGDAALQSMTQNVQARLEVKLQKNDIPESVFSQMRTCQTAANEFLRQYWSSIFPPPSDPQTLGTSTPAQKAAKAAKMIGYLASTQDKVDAIIKAASSAGAEPAKIEVAMKPVLNAVEKALQFHRNRRPIR</sequence>
<evidence type="ECO:0000256" key="6">
    <source>
        <dbReference type="ARBA" id="ARBA00023242"/>
    </source>
</evidence>
<evidence type="ECO:0000313" key="10">
    <source>
        <dbReference type="Proteomes" id="UP000053477"/>
    </source>
</evidence>
<reference evidence="9 10" key="1">
    <citation type="submission" date="2015-04" db="EMBL/GenBank/DDBJ databases">
        <title>Complete genome sequence of Schizopora paradoxa KUC8140, a cosmopolitan wood degrader in East Asia.</title>
        <authorList>
            <consortium name="DOE Joint Genome Institute"/>
            <person name="Min B."/>
            <person name="Park H."/>
            <person name="Jang Y."/>
            <person name="Kim J.-J."/>
            <person name="Kim K.H."/>
            <person name="Pangilinan J."/>
            <person name="Lipzen A."/>
            <person name="Riley R."/>
            <person name="Grigoriev I.V."/>
            <person name="Spatafora J.W."/>
            <person name="Choi I.-G."/>
        </authorList>
    </citation>
    <scope>NUCLEOTIDE SEQUENCE [LARGE SCALE GENOMIC DNA]</scope>
    <source>
        <strain evidence="9 10">KUC8140</strain>
    </source>
</reference>
<dbReference type="GO" id="GO:0006289">
    <property type="term" value="P:nucleotide-excision repair"/>
    <property type="evidence" value="ECO:0007669"/>
    <property type="project" value="InterPro"/>
</dbReference>
<dbReference type="Gene3D" id="1.10.3970.10">
    <property type="entry name" value="BSD domain"/>
    <property type="match status" value="1"/>
</dbReference>
<dbReference type="InterPro" id="IPR005607">
    <property type="entry name" value="BSD_dom"/>
</dbReference>
<evidence type="ECO:0000259" key="8">
    <source>
        <dbReference type="PROSITE" id="PS50858"/>
    </source>
</evidence>
<keyword evidence="3" id="KW-0677">Repeat</keyword>
<feature type="compositionally biased region" description="Polar residues" evidence="7">
    <location>
        <begin position="132"/>
        <end position="145"/>
    </location>
</feature>
<dbReference type="CDD" id="cd13229">
    <property type="entry name" value="PH_TFIIH"/>
    <property type="match status" value="1"/>
</dbReference>
<comment type="similarity">
    <text evidence="2">Belongs to the TFB1 family.</text>
</comment>
<dbReference type="FunCoup" id="A0A0H2R1W5">
    <property type="interactions" value="553"/>
</dbReference>
<dbReference type="Proteomes" id="UP000053477">
    <property type="component" value="Unassembled WGS sequence"/>
</dbReference>
<dbReference type="GO" id="GO:0000439">
    <property type="term" value="C:transcription factor TFIIH core complex"/>
    <property type="evidence" value="ECO:0007669"/>
    <property type="project" value="InterPro"/>
</dbReference>
<dbReference type="SUPFAM" id="SSF140383">
    <property type="entry name" value="BSD domain-like"/>
    <property type="match status" value="2"/>
</dbReference>
<dbReference type="InterPro" id="IPR011993">
    <property type="entry name" value="PH-like_dom_sf"/>
</dbReference>
<dbReference type="SUPFAM" id="SSF50729">
    <property type="entry name" value="PH domain-like"/>
    <property type="match status" value="1"/>
</dbReference>
<keyword evidence="10" id="KW-1185">Reference proteome</keyword>
<dbReference type="EMBL" id="KQ086271">
    <property type="protein sequence ID" value="KLO05745.1"/>
    <property type="molecule type" value="Genomic_DNA"/>
</dbReference>
<evidence type="ECO:0000256" key="5">
    <source>
        <dbReference type="ARBA" id="ARBA00023163"/>
    </source>
</evidence>
<comment type="subcellular location">
    <subcellularLocation>
        <location evidence="1">Nucleus</location>
    </subcellularLocation>
</comment>
<dbReference type="OrthoDB" id="360521at2759"/>
<name>A0A0H2R1W5_9AGAM</name>
<protein>
    <recommendedName>
        <fullName evidence="8">BSD domain-containing protein</fullName>
    </recommendedName>
</protein>
<feature type="region of interest" description="Disordered" evidence="7">
    <location>
        <begin position="101"/>
        <end position="151"/>
    </location>
</feature>
<gene>
    <name evidence="9" type="ORF">SCHPADRAFT_910823</name>
</gene>
<dbReference type="PANTHER" id="PTHR12856">
    <property type="entry name" value="TRANSCRIPTION INITIATION FACTOR IIH-RELATED"/>
    <property type="match status" value="1"/>
</dbReference>
<dbReference type="AlphaFoldDB" id="A0A0H2R1W5"/>
<evidence type="ECO:0000256" key="3">
    <source>
        <dbReference type="ARBA" id="ARBA00022737"/>
    </source>
</evidence>
<evidence type="ECO:0000256" key="7">
    <source>
        <dbReference type="SAM" id="MobiDB-lite"/>
    </source>
</evidence>
<dbReference type="STRING" id="27342.A0A0H2R1W5"/>